<evidence type="ECO:0000313" key="2">
    <source>
        <dbReference type="EMBL" id="PHP67744.1"/>
    </source>
</evidence>
<dbReference type="EMBL" id="PDVP01000003">
    <property type="protein sequence ID" value="PHP67744.1"/>
    <property type="molecule type" value="Genomic_DNA"/>
</dbReference>
<comment type="caution">
    <text evidence="2">The sequence shown here is derived from an EMBL/GenBank/DDBJ whole genome shotgun (WGS) entry which is preliminary data.</text>
</comment>
<feature type="signal peptide" evidence="1">
    <location>
        <begin position="1"/>
        <end position="22"/>
    </location>
</feature>
<dbReference type="Proteomes" id="UP000221168">
    <property type="component" value="Unassembled WGS sequence"/>
</dbReference>
<dbReference type="OrthoDB" id="7865769at2"/>
<evidence type="ECO:0000256" key="1">
    <source>
        <dbReference type="SAM" id="SignalP"/>
    </source>
</evidence>
<proteinExistence type="predicted"/>
<protein>
    <submittedName>
        <fullName evidence="2">Uncharacterized protein</fullName>
    </submittedName>
</protein>
<organism evidence="2 3">
    <name type="scientific">Zhengella mangrovi</name>
    <dbReference type="NCBI Taxonomy" id="1982044"/>
    <lineage>
        <taxon>Bacteria</taxon>
        <taxon>Pseudomonadati</taxon>
        <taxon>Pseudomonadota</taxon>
        <taxon>Alphaproteobacteria</taxon>
        <taxon>Hyphomicrobiales</taxon>
        <taxon>Notoacmeibacteraceae</taxon>
        <taxon>Zhengella</taxon>
    </lineage>
</organism>
<reference evidence="2 3" key="1">
    <citation type="submission" date="2017-10" db="EMBL/GenBank/DDBJ databases">
        <title>Sedimentibacterium mangrovi gen. nov., sp. nov., a novel member of family Phyllobacteriacea isolated from mangrove sediment.</title>
        <authorList>
            <person name="Liao H."/>
            <person name="Tian Y."/>
        </authorList>
    </citation>
    <scope>NUCLEOTIDE SEQUENCE [LARGE SCALE GENOMIC DNA]</scope>
    <source>
        <strain evidence="2 3">X9-2-2</strain>
    </source>
</reference>
<gene>
    <name evidence="2" type="ORF">CSC94_08635</name>
</gene>
<keyword evidence="3" id="KW-1185">Reference proteome</keyword>
<accession>A0A2G1QQL6</accession>
<name>A0A2G1QQL6_9HYPH</name>
<feature type="chain" id="PRO_5013820741" evidence="1">
    <location>
        <begin position="23"/>
        <end position="130"/>
    </location>
</feature>
<dbReference type="RefSeq" id="WP_099305901.1">
    <property type="nucleotide sequence ID" value="NZ_PDVP01000003.1"/>
</dbReference>
<dbReference type="AlphaFoldDB" id="A0A2G1QQL6"/>
<dbReference type="PROSITE" id="PS51257">
    <property type="entry name" value="PROKAR_LIPOPROTEIN"/>
    <property type="match status" value="1"/>
</dbReference>
<keyword evidence="1" id="KW-0732">Signal</keyword>
<sequence>MMRPAARTKLASCIVTLVPVLAVTGCTTTATLAPNVARSKQTVMPVVNGEATFVEPGLLAHVMLRAGFTSEEILEHGPGVAEALATSGAAQVRQGKAVSALMAIQSGQLIVTSLERGTFVVPLRAPGSSG</sequence>
<evidence type="ECO:0000313" key="3">
    <source>
        <dbReference type="Proteomes" id="UP000221168"/>
    </source>
</evidence>